<evidence type="ECO:0000256" key="1">
    <source>
        <dbReference type="SAM" id="Phobius"/>
    </source>
</evidence>
<feature type="transmembrane region" description="Helical" evidence="1">
    <location>
        <begin position="37"/>
        <end position="60"/>
    </location>
</feature>
<protein>
    <recommendedName>
        <fullName evidence="2">Endonuclease/exonuclease/phosphatase domain-containing protein</fullName>
    </recommendedName>
</protein>
<name>A0ABQ2KTZ0_9NOCA</name>
<dbReference type="Gene3D" id="3.60.10.10">
    <property type="entry name" value="Endonuclease/exonuclease/phosphatase"/>
    <property type="match status" value="1"/>
</dbReference>
<reference evidence="4" key="1">
    <citation type="journal article" date="2019" name="Int. J. Syst. Evol. Microbiol.">
        <title>The Global Catalogue of Microorganisms (GCM) 10K type strain sequencing project: providing services to taxonomists for standard genome sequencing and annotation.</title>
        <authorList>
            <consortium name="The Broad Institute Genomics Platform"/>
            <consortium name="The Broad Institute Genome Sequencing Center for Infectious Disease"/>
            <person name="Wu L."/>
            <person name="Ma J."/>
        </authorList>
    </citation>
    <scope>NUCLEOTIDE SEQUENCE [LARGE SCALE GENOMIC DNA]</scope>
    <source>
        <strain evidence="4">CGMCC 4.7329</strain>
    </source>
</reference>
<dbReference type="InterPro" id="IPR005135">
    <property type="entry name" value="Endo/exonuclease/phosphatase"/>
</dbReference>
<accession>A0ABQ2KTZ0</accession>
<evidence type="ECO:0000313" key="4">
    <source>
        <dbReference type="Proteomes" id="UP000658127"/>
    </source>
</evidence>
<dbReference type="Pfam" id="PF03372">
    <property type="entry name" value="Exo_endo_phos"/>
    <property type="match status" value="1"/>
</dbReference>
<gene>
    <name evidence="3" type="ORF">GCM10011610_53910</name>
</gene>
<keyword evidence="4" id="KW-1185">Reference proteome</keyword>
<keyword evidence="1" id="KW-0472">Membrane</keyword>
<evidence type="ECO:0000313" key="3">
    <source>
        <dbReference type="EMBL" id="GGN92643.1"/>
    </source>
</evidence>
<proteinExistence type="predicted"/>
<keyword evidence="1" id="KW-0812">Transmembrane</keyword>
<feature type="transmembrane region" description="Helical" evidence="1">
    <location>
        <begin position="67"/>
        <end position="86"/>
    </location>
</feature>
<dbReference type="InterPro" id="IPR036691">
    <property type="entry name" value="Endo/exonu/phosph_ase_sf"/>
</dbReference>
<dbReference type="SUPFAM" id="SSF56219">
    <property type="entry name" value="DNase I-like"/>
    <property type="match status" value="1"/>
</dbReference>
<organism evidence="3 4">
    <name type="scientific">Nocardia rhizosphaerihabitans</name>
    <dbReference type="NCBI Taxonomy" id="1691570"/>
    <lineage>
        <taxon>Bacteria</taxon>
        <taxon>Bacillati</taxon>
        <taxon>Actinomycetota</taxon>
        <taxon>Actinomycetes</taxon>
        <taxon>Mycobacteriales</taxon>
        <taxon>Nocardiaceae</taxon>
        <taxon>Nocardia</taxon>
    </lineage>
</organism>
<dbReference type="Proteomes" id="UP000658127">
    <property type="component" value="Unassembled WGS sequence"/>
</dbReference>
<comment type="caution">
    <text evidence="3">The sequence shown here is derived from an EMBL/GenBank/DDBJ whole genome shotgun (WGS) entry which is preliminary data.</text>
</comment>
<dbReference type="RefSeq" id="WP_189033235.1">
    <property type="nucleotide sequence ID" value="NZ_BMNE01000006.1"/>
</dbReference>
<evidence type="ECO:0000259" key="2">
    <source>
        <dbReference type="Pfam" id="PF03372"/>
    </source>
</evidence>
<feature type="domain" description="Endonuclease/exonuclease/phosphatase" evidence="2">
    <location>
        <begin position="100"/>
        <end position="305"/>
    </location>
</feature>
<dbReference type="EMBL" id="BMNE01000006">
    <property type="protein sequence ID" value="GGN92643.1"/>
    <property type="molecule type" value="Genomic_DNA"/>
</dbReference>
<feature type="transmembrane region" description="Helical" evidence="1">
    <location>
        <begin position="12"/>
        <end position="31"/>
    </location>
</feature>
<sequence>MMRKWVDRALLVLGWGALIAAVVGIVLHIVNWQQKPMVLLASGAMWLMLGAVVGLALILAARGWRSAVAGGGVLAGVLWLVVPSYIPESRAADGPELVVLQSNILFGQADAAAVVAAVRDNTVDVLTIEELTVDAITRLRTAGLDNLLPYVYLEPAQSGGGGTGIYSRYPLRDTRKYDGFIMSNISATMEHPQRGPISVFAFHPIPPNLHFAAWSAEMRRVDEILAATSAPAIVGADFNATQNHSAYRALLDGPFASAADQTGDGVLLTYPADRRWGPVIGIDHVLVAGGVAEQIRTLTLPGTDHRAVLATVRMDR</sequence>
<keyword evidence="1" id="KW-1133">Transmembrane helix</keyword>